<name>A0A368NAB8_9EURY</name>
<evidence type="ECO:0000313" key="2">
    <source>
        <dbReference type="Proteomes" id="UP000252189"/>
    </source>
</evidence>
<dbReference type="RefSeq" id="WP_114449058.1">
    <property type="nucleotide sequence ID" value="NZ_QPHM01000001.1"/>
</dbReference>
<dbReference type="Proteomes" id="UP000252189">
    <property type="component" value="Unassembled WGS sequence"/>
</dbReference>
<organism evidence="1 2">
    <name type="scientific">Haloplanus salinus</name>
    <dbReference type="NCBI Taxonomy" id="1126245"/>
    <lineage>
        <taxon>Archaea</taxon>
        <taxon>Methanobacteriati</taxon>
        <taxon>Methanobacteriota</taxon>
        <taxon>Stenosarchaea group</taxon>
        <taxon>Halobacteria</taxon>
        <taxon>Halobacteriales</taxon>
        <taxon>Haloferacaceae</taxon>
        <taxon>Haloplanus</taxon>
    </lineage>
</organism>
<dbReference type="AlphaFoldDB" id="A0A368NAB8"/>
<dbReference type="SUPFAM" id="SSF56235">
    <property type="entry name" value="N-terminal nucleophile aminohydrolases (Ntn hydrolases)"/>
    <property type="match status" value="1"/>
</dbReference>
<reference evidence="1 2" key="1">
    <citation type="submission" date="2018-07" db="EMBL/GenBank/DDBJ databases">
        <title>Genome sequences of Haloplanus salinus JCM 18368T.</title>
        <authorList>
            <person name="Kim Y.B."/>
            <person name="Roh S.W."/>
        </authorList>
    </citation>
    <scope>NUCLEOTIDE SEQUENCE [LARGE SCALE GENOMIC DNA]</scope>
    <source>
        <strain evidence="1 2">JCM 18368</strain>
    </source>
</reference>
<evidence type="ECO:0000313" key="1">
    <source>
        <dbReference type="EMBL" id="RCU47497.1"/>
    </source>
</evidence>
<protein>
    <submittedName>
        <fullName evidence="1">DUF1028 domain-containing protein</fullName>
    </submittedName>
</protein>
<dbReference type="Gene3D" id="3.60.20.10">
    <property type="entry name" value="Glutamine Phosphoribosylpyrophosphate, subunit 1, domain 1"/>
    <property type="match status" value="1"/>
</dbReference>
<dbReference type="EMBL" id="QPHM01000001">
    <property type="protein sequence ID" value="RCU47497.1"/>
    <property type="molecule type" value="Genomic_DNA"/>
</dbReference>
<proteinExistence type="predicted"/>
<comment type="caution">
    <text evidence="1">The sequence shown here is derived from an EMBL/GenBank/DDBJ whole genome shotgun (WGS) entry which is preliminary data.</text>
</comment>
<dbReference type="InterPro" id="IPR010430">
    <property type="entry name" value="DUF1028"/>
</dbReference>
<dbReference type="Pfam" id="PF06267">
    <property type="entry name" value="DUF1028"/>
    <property type="match status" value="1"/>
</dbReference>
<dbReference type="OrthoDB" id="311454at2157"/>
<accession>A0A368NAB8</accession>
<sequence length="213" mass="21569">MTYSICVRERGPDGLRFGVAAAARVPAVGSVCPYASDAGAVAVAGMVDADVGTRILDAVADGHRVADAISAAAADGSPHRQIHGVGAESVGAHTGAGCQPVATDRLGDGYTVGGTATADEAVLDALAQGYAENERDAPLARRLLTALAAAERAGGDGRDLPVGSAAVVVRTASGDAPLYHDLRVDASETPVADLRETYRLAKRGYEAAVERYG</sequence>
<dbReference type="PANTHER" id="PTHR39328:SF1">
    <property type="entry name" value="BLL2871 PROTEIN"/>
    <property type="match status" value="1"/>
</dbReference>
<keyword evidence="2" id="KW-1185">Reference proteome</keyword>
<dbReference type="PANTHER" id="PTHR39328">
    <property type="entry name" value="BLL2871 PROTEIN"/>
    <property type="match status" value="1"/>
</dbReference>
<gene>
    <name evidence="1" type="ORF">DU504_09420</name>
</gene>
<dbReference type="InterPro" id="IPR029055">
    <property type="entry name" value="Ntn_hydrolases_N"/>
</dbReference>